<protein>
    <submittedName>
        <fullName evidence="1">Uncharacterized protein</fullName>
    </submittedName>
</protein>
<dbReference type="EMBL" id="QOCS01000014">
    <property type="protein sequence ID" value="RHW46006.1"/>
    <property type="molecule type" value="Genomic_DNA"/>
</dbReference>
<proteinExistence type="predicted"/>
<evidence type="ECO:0000313" key="1">
    <source>
        <dbReference type="EMBL" id="RHW46006.1"/>
    </source>
</evidence>
<evidence type="ECO:0000313" key="2">
    <source>
        <dbReference type="Proteomes" id="UP000284822"/>
    </source>
</evidence>
<comment type="caution">
    <text evidence="1">The sequence shown here is derived from an EMBL/GenBank/DDBJ whole genome shotgun (WGS) entry which is preliminary data.</text>
</comment>
<gene>
    <name evidence="1" type="ORF">DS832_06530</name>
</gene>
<reference evidence="1 2" key="1">
    <citation type="submission" date="2018-07" db="EMBL/GenBank/DDBJ databases">
        <title>Genome sequences of six Lactobacillus spp. isolated from bumble bee guts.</title>
        <authorList>
            <person name="Motta E.V.S."/>
            <person name="Moran N.A."/>
        </authorList>
    </citation>
    <scope>NUCLEOTIDE SEQUENCE [LARGE SCALE GENOMIC DNA]</scope>
    <source>
        <strain evidence="1 2">LV-8.1</strain>
    </source>
</reference>
<accession>A0A3R6YNZ8</accession>
<sequence>MVTIVFIYATNYYTNNCTINISSSDLLKKGENISDKQFFDTIFLNKDFVEMSMSTYQNCKAYLEESGVL</sequence>
<dbReference type="AlphaFoldDB" id="A0A3R6YNZ8"/>
<organism evidence="1 2">
    <name type="scientific">Bombilactobacillus bombi</name>
    <dbReference type="NCBI Taxonomy" id="1303590"/>
    <lineage>
        <taxon>Bacteria</taxon>
        <taxon>Bacillati</taxon>
        <taxon>Bacillota</taxon>
        <taxon>Bacilli</taxon>
        <taxon>Lactobacillales</taxon>
        <taxon>Lactobacillaceae</taxon>
        <taxon>Bombilactobacillus</taxon>
    </lineage>
</organism>
<dbReference type="Proteomes" id="UP000284822">
    <property type="component" value="Unassembled WGS sequence"/>
</dbReference>
<name>A0A3R6YNZ8_9LACO</name>